<evidence type="ECO:0000256" key="9">
    <source>
        <dbReference type="ARBA" id="ARBA00022967"/>
    </source>
</evidence>
<keyword evidence="7" id="KW-0547">Nucleotide-binding</keyword>
<organism evidence="16 17">
    <name type="scientific">Trifolium pratense</name>
    <name type="common">Red clover</name>
    <dbReference type="NCBI Taxonomy" id="57577"/>
    <lineage>
        <taxon>Eukaryota</taxon>
        <taxon>Viridiplantae</taxon>
        <taxon>Streptophyta</taxon>
        <taxon>Embryophyta</taxon>
        <taxon>Tracheophyta</taxon>
        <taxon>Spermatophyta</taxon>
        <taxon>Magnoliopsida</taxon>
        <taxon>eudicotyledons</taxon>
        <taxon>Gunneridae</taxon>
        <taxon>Pentapetalae</taxon>
        <taxon>rosids</taxon>
        <taxon>fabids</taxon>
        <taxon>Fabales</taxon>
        <taxon>Fabaceae</taxon>
        <taxon>Papilionoideae</taxon>
        <taxon>50 kb inversion clade</taxon>
        <taxon>NPAAA clade</taxon>
        <taxon>Hologalegina</taxon>
        <taxon>IRL clade</taxon>
        <taxon>Trifolieae</taxon>
        <taxon>Trifolium</taxon>
    </lineage>
</organism>
<dbReference type="EC" id="7.6.2.2" evidence="3"/>
<dbReference type="CDD" id="cd18580">
    <property type="entry name" value="ABC_6TM_ABCC_D2"/>
    <property type="match status" value="1"/>
</dbReference>
<feature type="transmembrane region" description="Helical" evidence="13">
    <location>
        <begin position="332"/>
        <end position="354"/>
    </location>
</feature>
<proteinExistence type="inferred from homology"/>
<dbReference type="InterPro" id="IPR050173">
    <property type="entry name" value="ABC_transporter_C-like"/>
</dbReference>
<evidence type="ECO:0000256" key="12">
    <source>
        <dbReference type="ARBA" id="ARBA00034018"/>
    </source>
</evidence>
<keyword evidence="4" id="KW-0813">Transport</keyword>
<comment type="catalytic activity">
    <reaction evidence="12">
        <text>ATP + H2O + xenobioticSide 1 = ADP + phosphate + xenobioticSide 2.</text>
        <dbReference type="EC" id="7.6.2.2"/>
    </reaction>
</comment>
<dbReference type="CDD" id="cd03250">
    <property type="entry name" value="ABCC_MRP_domain1"/>
    <property type="match status" value="1"/>
</dbReference>
<dbReference type="EMBL" id="ASHM01008253">
    <property type="protein sequence ID" value="PNY16123.1"/>
    <property type="molecule type" value="Genomic_DNA"/>
</dbReference>
<feature type="domain" description="ABC transporter" evidence="14">
    <location>
        <begin position="587"/>
        <end position="821"/>
    </location>
</feature>
<evidence type="ECO:0000259" key="14">
    <source>
        <dbReference type="PROSITE" id="PS50893"/>
    </source>
</evidence>
<dbReference type="InterPro" id="IPR011527">
    <property type="entry name" value="ABC1_TM_dom"/>
</dbReference>
<evidence type="ECO:0000256" key="11">
    <source>
        <dbReference type="ARBA" id="ARBA00023136"/>
    </source>
</evidence>
<dbReference type="CDD" id="cd03244">
    <property type="entry name" value="ABCC_MRP_domain2"/>
    <property type="match status" value="1"/>
</dbReference>
<feature type="domain" description="ABC transmembrane type-1" evidence="15">
    <location>
        <begin position="423"/>
        <end position="550"/>
    </location>
</feature>
<evidence type="ECO:0000313" key="17">
    <source>
        <dbReference type="Proteomes" id="UP000236291"/>
    </source>
</evidence>
<evidence type="ECO:0000256" key="10">
    <source>
        <dbReference type="ARBA" id="ARBA00022989"/>
    </source>
</evidence>
<dbReference type="SMART" id="SM00382">
    <property type="entry name" value="AAA"/>
    <property type="match status" value="2"/>
</dbReference>
<feature type="transmembrane region" description="Helical" evidence="13">
    <location>
        <begin position="495"/>
        <end position="512"/>
    </location>
</feature>
<comment type="similarity">
    <text evidence="2">Belongs to the ABC transporter superfamily. ABCC family. Conjugate transporter (TC 3.A.1.208) subfamily.</text>
</comment>
<dbReference type="Gene3D" id="3.40.50.300">
    <property type="entry name" value="P-loop containing nucleotide triphosphate hydrolases"/>
    <property type="match status" value="2"/>
</dbReference>
<feature type="domain" description="ABC transporter" evidence="14">
    <location>
        <begin position="37"/>
        <end position="259"/>
    </location>
</feature>
<dbReference type="Pfam" id="PF00005">
    <property type="entry name" value="ABC_tran"/>
    <property type="match status" value="2"/>
</dbReference>
<dbReference type="PROSITE" id="PS50893">
    <property type="entry name" value="ABC_TRANSPORTER_2"/>
    <property type="match status" value="2"/>
</dbReference>
<keyword evidence="8" id="KW-0067">ATP-binding</keyword>
<dbReference type="Proteomes" id="UP000236291">
    <property type="component" value="Unassembled WGS sequence"/>
</dbReference>
<name>A0A2K3PLF2_TRIPR</name>
<dbReference type="GO" id="GO:0016020">
    <property type="term" value="C:membrane"/>
    <property type="evidence" value="ECO:0007669"/>
    <property type="project" value="InterPro"/>
</dbReference>
<dbReference type="Gene3D" id="1.20.1560.10">
    <property type="entry name" value="ABC transporter type 1, transmembrane domain"/>
    <property type="match status" value="2"/>
</dbReference>
<feature type="non-terminal residue" evidence="16">
    <location>
        <position position="1"/>
    </location>
</feature>
<dbReference type="SUPFAM" id="SSF52540">
    <property type="entry name" value="P-loop containing nucleoside triphosphate hydrolases"/>
    <property type="match status" value="2"/>
</dbReference>
<comment type="subcellular location">
    <subcellularLocation>
        <location evidence="1">Endomembrane system</location>
        <topology evidence="1">Multi-pass membrane protein</topology>
    </subcellularLocation>
</comment>
<dbReference type="FunFam" id="3.40.50.300:FF:000450">
    <property type="entry name" value="ABC transporter C family member 2"/>
    <property type="match status" value="1"/>
</dbReference>
<evidence type="ECO:0000256" key="6">
    <source>
        <dbReference type="ARBA" id="ARBA00022737"/>
    </source>
</evidence>
<evidence type="ECO:0000256" key="5">
    <source>
        <dbReference type="ARBA" id="ARBA00022692"/>
    </source>
</evidence>
<evidence type="ECO:0000259" key="15">
    <source>
        <dbReference type="PROSITE" id="PS50929"/>
    </source>
</evidence>
<dbReference type="GO" id="GO:0012505">
    <property type="term" value="C:endomembrane system"/>
    <property type="evidence" value="ECO:0007669"/>
    <property type="project" value="UniProtKB-SubCell"/>
</dbReference>
<comment type="caution">
    <text evidence="16">The sequence shown here is derived from an EMBL/GenBank/DDBJ whole genome shotgun (WGS) entry which is preliminary data.</text>
</comment>
<evidence type="ECO:0000256" key="2">
    <source>
        <dbReference type="ARBA" id="ARBA00009726"/>
    </source>
</evidence>
<dbReference type="InterPro" id="IPR003439">
    <property type="entry name" value="ABC_transporter-like_ATP-bd"/>
</dbReference>
<dbReference type="FunFam" id="3.40.50.300:FF:000163">
    <property type="entry name" value="Multidrug resistance-associated protein member 4"/>
    <property type="match status" value="1"/>
</dbReference>
<keyword evidence="11 13" id="KW-0472">Membrane</keyword>
<keyword evidence="5 13" id="KW-0812">Transmembrane</keyword>
<dbReference type="ExpressionAtlas" id="A0A2K3PLF2">
    <property type="expression patterns" value="baseline"/>
</dbReference>
<dbReference type="SUPFAM" id="SSF90123">
    <property type="entry name" value="ABC transporter transmembrane region"/>
    <property type="match status" value="1"/>
</dbReference>
<keyword evidence="10 13" id="KW-1133">Transmembrane helix</keyword>
<dbReference type="InterPro" id="IPR036640">
    <property type="entry name" value="ABC1_TM_sf"/>
</dbReference>
<dbReference type="PROSITE" id="PS00211">
    <property type="entry name" value="ABC_TRANSPORTER_1"/>
    <property type="match status" value="2"/>
</dbReference>
<reference evidence="16 17" key="2">
    <citation type="journal article" date="2017" name="Front. Plant Sci.">
        <title>Gene Classification and Mining of Molecular Markers Useful in Red Clover (Trifolium pratense) Breeding.</title>
        <authorList>
            <person name="Istvanek J."/>
            <person name="Dluhosova J."/>
            <person name="Dluhos P."/>
            <person name="Patkova L."/>
            <person name="Nedelnik J."/>
            <person name="Repkova J."/>
        </authorList>
    </citation>
    <scope>NUCLEOTIDE SEQUENCE [LARGE SCALE GENOMIC DNA]</scope>
    <source>
        <strain evidence="17">cv. Tatra</strain>
        <tissue evidence="16">Young leaves</tissue>
    </source>
</reference>
<accession>A0A2K3PLF2</accession>
<evidence type="ECO:0000313" key="16">
    <source>
        <dbReference type="EMBL" id="PNY16123.1"/>
    </source>
</evidence>
<dbReference type="PANTHER" id="PTHR24223:SF375">
    <property type="entry name" value="ABC TRANSPORTER C FAMILY MEMBER 11-RELATED"/>
    <property type="match status" value="1"/>
</dbReference>
<keyword evidence="9" id="KW-1278">Translocase</keyword>
<dbReference type="STRING" id="57577.A0A2K3PLF2"/>
<feature type="transmembrane region" description="Helical" evidence="13">
    <location>
        <begin position="374"/>
        <end position="400"/>
    </location>
</feature>
<reference evidence="16 17" key="1">
    <citation type="journal article" date="2014" name="Am. J. Bot.">
        <title>Genome assembly and annotation for red clover (Trifolium pratense; Fabaceae).</title>
        <authorList>
            <person name="Istvanek J."/>
            <person name="Jaros M."/>
            <person name="Krenek A."/>
            <person name="Repkova J."/>
        </authorList>
    </citation>
    <scope>NUCLEOTIDE SEQUENCE [LARGE SCALE GENOMIC DNA]</scope>
    <source>
        <strain evidence="17">cv. Tatra</strain>
        <tissue evidence="16">Young leaves</tissue>
    </source>
</reference>
<dbReference type="InterPro" id="IPR027417">
    <property type="entry name" value="P-loop_NTPase"/>
</dbReference>
<dbReference type="InterPro" id="IPR017871">
    <property type="entry name" value="ABC_transporter-like_CS"/>
</dbReference>
<dbReference type="PANTHER" id="PTHR24223">
    <property type="entry name" value="ATP-BINDING CASSETTE SUB-FAMILY C"/>
    <property type="match status" value="1"/>
</dbReference>
<evidence type="ECO:0000256" key="8">
    <source>
        <dbReference type="ARBA" id="ARBA00022840"/>
    </source>
</evidence>
<dbReference type="AlphaFoldDB" id="A0A2K3PLF2"/>
<dbReference type="InterPro" id="IPR044726">
    <property type="entry name" value="ABCC_6TM_D2"/>
</dbReference>
<evidence type="ECO:0000256" key="13">
    <source>
        <dbReference type="SAM" id="Phobius"/>
    </source>
</evidence>
<gene>
    <name evidence="16" type="ORF">L195_g012833</name>
</gene>
<dbReference type="GO" id="GO:0008559">
    <property type="term" value="F:ABC-type xenobiotic transporter activity"/>
    <property type="evidence" value="ECO:0007669"/>
    <property type="project" value="UniProtKB-EC"/>
</dbReference>
<dbReference type="Pfam" id="PF00664">
    <property type="entry name" value="ABC_membrane"/>
    <property type="match status" value="1"/>
</dbReference>
<dbReference type="PROSITE" id="PS50929">
    <property type="entry name" value="ABC_TM1F"/>
    <property type="match status" value="1"/>
</dbReference>
<evidence type="ECO:0000256" key="7">
    <source>
        <dbReference type="ARBA" id="ARBA00022741"/>
    </source>
</evidence>
<evidence type="ECO:0000256" key="4">
    <source>
        <dbReference type="ARBA" id="ARBA00022448"/>
    </source>
</evidence>
<dbReference type="InterPro" id="IPR003593">
    <property type="entry name" value="AAA+_ATPase"/>
</dbReference>
<dbReference type="GO" id="GO:0016887">
    <property type="term" value="F:ATP hydrolysis activity"/>
    <property type="evidence" value="ECO:0007669"/>
    <property type="project" value="InterPro"/>
</dbReference>
<sequence length="964" mass="107636">VANANVSLQRLEELFSAEERNLQQNPPIVPGLPAISIKNGDFSWDPKAEKATLSNINVEIPVGSLVAIIGGTGEGKTSLISAMLGELPLVSDGNATIRGTVAYVPQISWIYNATVRENILFGSKFDHGRYWKAIDVTSLEHDLNFLPGRDFTEIGERGVNISGGQKQRVSLARAVYSNSDVYIFDDPLSALDAHIAQEVFRNCIKEGLQGKTRVLVTNQLHFLPQVDKIILVNEGMIKEQGTFEELSKCGPLFQKLMENAGKMEQEVDSNYEDTDSHEKTDVIPLNNDAIVELPNDTNYEKKGKLRKSVLVKKEERETGVVSWKVLTRYTSALGGLWVVSILFACYTLTEALRISSSTWLSVWTSQDSTAASRAGYFLIIYAIFSIGQVSVALANSYWLIISSLRAAKKLHDAMLDKILRAPMSTAREVKRMDSITRSPVYAHFGESLNGLSSIRAYKVYDRMSNINGSFMDNNIRFTLVNISSNRWLTIRLESLGGLMIWLIATFAVLQNARSENPAMIASTMGLLLSYTLNITNLLSGVLRQASRAENSLNSVERVDTYINLETEGQSIIETNRPPPGWPTKGSIEFENVVLRYRPELPPVLHGLSFVVPSTEKIGVVGRTGAGKSSMLNALFRIVELQSGRIIIDGYDISTFGLVDLRRVLTIIPQSPVLFSGTVRFNLDPFNEHNDADLWEALERAHLKDVIRRNSLGLDAQVSEGGDNFSVGQRQLLSLARALLRRSKVLVLDEATAAVDVRTDALIQKTIRQEFHSCTMLIIAHRLNTVIDCNRILLLDAGKVLEYNSPEKLLQNEETAFYKMVQSTGPANAEYLCSLVFERKENNSNEYNKESENRLRQLASTNWAAATQFAIASSLSSLHQHLQSPNTKDNKDILNRTKDAVITLQEVLEGKHDETIEETLTQYHVPTDRWWSTLYKVIEGLALLIKLPQDNFQQLEPDFEGRSFD</sequence>
<evidence type="ECO:0000256" key="3">
    <source>
        <dbReference type="ARBA" id="ARBA00012191"/>
    </source>
</evidence>
<keyword evidence="6" id="KW-0677">Repeat</keyword>
<evidence type="ECO:0000256" key="1">
    <source>
        <dbReference type="ARBA" id="ARBA00004127"/>
    </source>
</evidence>
<dbReference type="GO" id="GO:0005524">
    <property type="term" value="F:ATP binding"/>
    <property type="evidence" value="ECO:0007669"/>
    <property type="project" value="UniProtKB-KW"/>
</dbReference>
<protein>
    <recommendedName>
        <fullName evidence="3">ABC-type xenobiotic transporter</fullName>
        <ecNumber evidence="3">7.6.2.2</ecNumber>
    </recommendedName>
</protein>